<keyword evidence="5 8" id="KW-0378">Hydrolase</keyword>
<dbReference type="GO" id="GO:0000287">
    <property type="term" value="F:magnesium ion binding"/>
    <property type="evidence" value="ECO:0007669"/>
    <property type="project" value="UniProtKB-UniRule"/>
</dbReference>
<evidence type="ECO:0000256" key="4">
    <source>
        <dbReference type="ARBA" id="ARBA00022723"/>
    </source>
</evidence>
<keyword evidence="6 8" id="KW-0460">Magnesium</keyword>
<dbReference type="InterPro" id="IPR022907">
    <property type="entry name" value="VapC_family"/>
</dbReference>
<feature type="binding site" evidence="8">
    <location>
        <position position="9"/>
    </location>
    <ligand>
        <name>Mg(2+)</name>
        <dbReference type="ChEBI" id="CHEBI:18420"/>
    </ligand>
</feature>
<evidence type="ECO:0000313" key="11">
    <source>
        <dbReference type="Proteomes" id="UP000598271"/>
    </source>
</evidence>
<dbReference type="GO" id="GO:0090729">
    <property type="term" value="F:toxin activity"/>
    <property type="evidence" value="ECO:0007669"/>
    <property type="project" value="UniProtKB-KW"/>
</dbReference>
<accession>A0A8J3GAF9</accession>
<name>A0A8J3GAF9_9BACT</name>
<evidence type="ECO:0000256" key="6">
    <source>
        <dbReference type="ARBA" id="ARBA00022842"/>
    </source>
</evidence>
<proteinExistence type="inferred from homology"/>
<dbReference type="GO" id="GO:0016787">
    <property type="term" value="F:hydrolase activity"/>
    <property type="evidence" value="ECO:0007669"/>
    <property type="project" value="UniProtKB-KW"/>
</dbReference>
<feature type="domain" description="PIN" evidence="9">
    <location>
        <begin position="7"/>
        <end position="114"/>
    </location>
</feature>
<dbReference type="Gene3D" id="3.40.50.1010">
    <property type="entry name" value="5'-nuclease"/>
    <property type="match status" value="1"/>
</dbReference>
<dbReference type="GO" id="GO:0004540">
    <property type="term" value="F:RNA nuclease activity"/>
    <property type="evidence" value="ECO:0007669"/>
    <property type="project" value="InterPro"/>
</dbReference>
<dbReference type="PANTHER" id="PTHR33653">
    <property type="entry name" value="RIBONUCLEASE VAPC2"/>
    <property type="match status" value="1"/>
</dbReference>
<dbReference type="Pfam" id="PF01850">
    <property type="entry name" value="PIN"/>
    <property type="match status" value="1"/>
</dbReference>
<comment type="cofactor">
    <cofactor evidence="1 8">
        <name>Mg(2+)</name>
        <dbReference type="ChEBI" id="CHEBI:18420"/>
    </cofactor>
</comment>
<dbReference type="SUPFAM" id="SSF88723">
    <property type="entry name" value="PIN domain-like"/>
    <property type="match status" value="1"/>
</dbReference>
<comment type="caution">
    <text evidence="10">The sequence shown here is derived from an EMBL/GenBank/DDBJ whole genome shotgun (WGS) entry which is preliminary data.</text>
</comment>
<evidence type="ECO:0000256" key="3">
    <source>
        <dbReference type="ARBA" id="ARBA00022722"/>
    </source>
</evidence>
<dbReference type="Proteomes" id="UP000598271">
    <property type="component" value="Unassembled WGS sequence"/>
</dbReference>
<evidence type="ECO:0000259" key="9">
    <source>
        <dbReference type="Pfam" id="PF01850"/>
    </source>
</evidence>
<keyword evidence="11" id="KW-1185">Reference proteome</keyword>
<gene>
    <name evidence="8" type="primary">vapC</name>
    <name evidence="10" type="ORF">GCM10007390_42190</name>
</gene>
<dbReference type="AlphaFoldDB" id="A0A8J3GAF9"/>
<evidence type="ECO:0000256" key="7">
    <source>
        <dbReference type="ARBA" id="ARBA00038093"/>
    </source>
</evidence>
<dbReference type="EMBL" id="BMXF01000005">
    <property type="protein sequence ID" value="GHB82864.1"/>
    <property type="molecule type" value="Genomic_DNA"/>
</dbReference>
<dbReference type="InterPro" id="IPR002716">
    <property type="entry name" value="PIN_dom"/>
</dbReference>
<keyword evidence="2 8" id="KW-1277">Toxin-antitoxin system</keyword>
<keyword evidence="3 8" id="KW-0540">Nuclease</keyword>
<sequence>MSGIKLLVDTNVFIRLFEGDTEVAEYLQGKHIFVSIITEMELLGFHGISESDKQFYRAVLDDCSLLELSQPIREITIALKQQHKIRLPDAIIAATADYLGIPLLTFDKGFSKLSEIDVLLLDFRS</sequence>
<evidence type="ECO:0000256" key="1">
    <source>
        <dbReference type="ARBA" id="ARBA00001946"/>
    </source>
</evidence>
<dbReference type="InterPro" id="IPR050556">
    <property type="entry name" value="Type_II_TA_system_RNase"/>
</dbReference>
<dbReference type="RefSeq" id="WP_189567062.1">
    <property type="nucleotide sequence ID" value="NZ_BMXF01000005.1"/>
</dbReference>
<dbReference type="PANTHER" id="PTHR33653:SF1">
    <property type="entry name" value="RIBONUCLEASE VAPC2"/>
    <property type="match status" value="1"/>
</dbReference>
<dbReference type="InterPro" id="IPR029060">
    <property type="entry name" value="PIN-like_dom_sf"/>
</dbReference>
<feature type="binding site" evidence="8">
    <location>
        <position position="89"/>
    </location>
    <ligand>
        <name>Mg(2+)</name>
        <dbReference type="ChEBI" id="CHEBI:18420"/>
    </ligand>
</feature>
<dbReference type="CDD" id="cd18738">
    <property type="entry name" value="PIN_VapC4-5_FitB-like"/>
    <property type="match status" value="1"/>
</dbReference>
<dbReference type="EC" id="3.1.-.-" evidence="8"/>
<protein>
    <recommendedName>
        <fullName evidence="8">Ribonuclease VapC</fullName>
        <shortName evidence="8">RNase VapC</shortName>
        <ecNumber evidence="8">3.1.-.-</ecNumber>
    </recommendedName>
    <alternativeName>
        <fullName evidence="8">Toxin VapC</fullName>
    </alternativeName>
</protein>
<comment type="function">
    <text evidence="8">Toxic component of a toxin-antitoxin (TA) system. An RNase.</text>
</comment>
<reference evidence="10 11" key="1">
    <citation type="journal article" date="2014" name="Int. J. Syst. Evol. Microbiol.">
        <title>Complete genome sequence of Corynebacterium casei LMG S-19264T (=DSM 44701T), isolated from a smear-ripened cheese.</title>
        <authorList>
            <consortium name="US DOE Joint Genome Institute (JGI-PGF)"/>
            <person name="Walter F."/>
            <person name="Albersmeier A."/>
            <person name="Kalinowski J."/>
            <person name="Ruckert C."/>
        </authorList>
    </citation>
    <scope>NUCLEOTIDE SEQUENCE [LARGE SCALE GENOMIC DNA]</scope>
    <source>
        <strain evidence="10 11">KCTC 12866</strain>
    </source>
</reference>
<comment type="similarity">
    <text evidence="7 8">Belongs to the PINc/VapC protein family.</text>
</comment>
<keyword evidence="4 8" id="KW-0479">Metal-binding</keyword>
<evidence type="ECO:0000313" key="10">
    <source>
        <dbReference type="EMBL" id="GHB82864.1"/>
    </source>
</evidence>
<organism evidence="10 11">
    <name type="scientific">Persicitalea jodogahamensis</name>
    <dbReference type="NCBI Taxonomy" id="402147"/>
    <lineage>
        <taxon>Bacteria</taxon>
        <taxon>Pseudomonadati</taxon>
        <taxon>Bacteroidota</taxon>
        <taxon>Cytophagia</taxon>
        <taxon>Cytophagales</taxon>
        <taxon>Spirosomataceae</taxon>
        <taxon>Persicitalea</taxon>
    </lineage>
</organism>
<evidence type="ECO:0000256" key="8">
    <source>
        <dbReference type="HAMAP-Rule" id="MF_00265"/>
    </source>
</evidence>
<dbReference type="HAMAP" id="MF_00265">
    <property type="entry name" value="VapC_Nob1"/>
    <property type="match status" value="1"/>
</dbReference>
<evidence type="ECO:0000256" key="2">
    <source>
        <dbReference type="ARBA" id="ARBA00022649"/>
    </source>
</evidence>
<evidence type="ECO:0000256" key="5">
    <source>
        <dbReference type="ARBA" id="ARBA00022801"/>
    </source>
</evidence>
<keyword evidence="8" id="KW-0800">Toxin</keyword>